<dbReference type="Gene3D" id="1.10.30.50">
    <property type="match status" value="1"/>
</dbReference>
<protein>
    <recommendedName>
        <fullName evidence="1">HNH nuclease domain-containing protein</fullName>
    </recommendedName>
</protein>
<reference evidence="2 3" key="1">
    <citation type="submission" date="2019-06" db="EMBL/GenBank/DDBJ databases">
        <title>Whole genome shotgun sequence of Glutamicibacter uratoxydans NBRC 15515.</title>
        <authorList>
            <person name="Hosoyama A."/>
            <person name="Uohara A."/>
            <person name="Ohji S."/>
            <person name="Ichikawa N."/>
        </authorList>
    </citation>
    <scope>NUCLEOTIDE SEQUENCE [LARGE SCALE GENOMIC DNA]</scope>
    <source>
        <strain evidence="2 3">NBRC 15515</strain>
    </source>
</reference>
<comment type="caution">
    <text evidence="2">The sequence shown here is derived from an EMBL/GenBank/DDBJ whole genome shotgun (WGS) entry which is preliminary data.</text>
</comment>
<dbReference type="InterPro" id="IPR003615">
    <property type="entry name" value="HNH_nuc"/>
</dbReference>
<dbReference type="CDD" id="cd00085">
    <property type="entry name" value="HNHc"/>
    <property type="match status" value="1"/>
</dbReference>
<feature type="domain" description="HNH nuclease" evidence="1">
    <location>
        <begin position="397"/>
        <end position="450"/>
    </location>
</feature>
<dbReference type="AlphaFoldDB" id="A0A4Y4DMP1"/>
<keyword evidence="3" id="KW-1185">Reference proteome</keyword>
<evidence type="ECO:0000259" key="1">
    <source>
        <dbReference type="SMART" id="SM00507"/>
    </source>
</evidence>
<name>A0A4Y4DMP1_GLUUR</name>
<dbReference type="OrthoDB" id="3513062at2"/>
<evidence type="ECO:0000313" key="2">
    <source>
        <dbReference type="EMBL" id="GED05144.1"/>
    </source>
</evidence>
<evidence type="ECO:0000313" key="3">
    <source>
        <dbReference type="Proteomes" id="UP000316612"/>
    </source>
</evidence>
<accession>A0A4Y4DMP1</accession>
<sequence>MNIVNLLAAAHELLGQAAAQLAGDIPAVQAAFAAQFTEVLAMDLARAQLHTADAVRRTGAHELDEQSFAAIAAAGLNPSEDAVAALPQAMCTGRSGYKNTVDLLHGWLGLPLSTARERLCAVDCLVAGVSDSGQRTGPSLKYLAGALEELDPRLVAAAARAIHGVEKDLGTSSQGRRVREELQVEAIELIREQPATARKHIAAMIKALKNGQRSTEALLGEIGLFKRAARKDGLVEYLLRVLPSQAEDIEASYREAENPKTDAGNRDELHRLLREAAGENWDDADSMPEWARGDGKTASAPKPEALLGFDAMRPELRRLIAFLQVLKSTGSRARAPGIGVLIDFDSMGADFARTTGGMPLGAAEMRAALCQGEIYPLVLGGKSRILDLGRSQRLFSKAQATAIRAVHRGCAFPGCTMPANRCEIDHLDAWEKGGATDVGNGELFCTVHHIGRHAGLFRAVKVPGDGAMILLPESLDPAQRLQVNTYFLTHAEALAALRRAAEATAAWKRGELQVQIMPK</sequence>
<dbReference type="SMART" id="SM00507">
    <property type="entry name" value="HNHc"/>
    <property type="match status" value="1"/>
</dbReference>
<organism evidence="2 3">
    <name type="scientific">Glutamicibacter uratoxydans</name>
    <name type="common">Arthrobacter uratoxydans</name>
    <dbReference type="NCBI Taxonomy" id="43667"/>
    <lineage>
        <taxon>Bacteria</taxon>
        <taxon>Bacillati</taxon>
        <taxon>Actinomycetota</taxon>
        <taxon>Actinomycetes</taxon>
        <taxon>Micrococcales</taxon>
        <taxon>Micrococcaceae</taxon>
        <taxon>Glutamicibacter</taxon>
    </lineage>
</organism>
<dbReference type="EMBL" id="BJNY01000002">
    <property type="protein sequence ID" value="GED05144.1"/>
    <property type="molecule type" value="Genomic_DNA"/>
</dbReference>
<gene>
    <name evidence="2" type="ORF">AUR04nite_06760</name>
</gene>
<proteinExistence type="predicted"/>
<dbReference type="Proteomes" id="UP000316612">
    <property type="component" value="Unassembled WGS sequence"/>
</dbReference>
<dbReference type="RefSeq" id="WP_141361900.1">
    <property type="nucleotide sequence ID" value="NZ_BAAAJL010000003.1"/>
</dbReference>